<dbReference type="SUPFAM" id="SSF82199">
    <property type="entry name" value="SET domain"/>
    <property type="match status" value="1"/>
</dbReference>
<dbReference type="EMBL" id="CAJPIN010055041">
    <property type="protein sequence ID" value="CAG2066497.1"/>
    <property type="molecule type" value="Genomic_DNA"/>
</dbReference>
<protein>
    <recommendedName>
        <fullName evidence="1">SET domain-containing protein</fullName>
    </recommendedName>
</protein>
<dbReference type="InterPro" id="IPR046341">
    <property type="entry name" value="SET_dom_sf"/>
</dbReference>
<feature type="non-terminal residue" evidence="2">
    <location>
        <position position="130"/>
    </location>
</feature>
<dbReference type="Proteomes" id="UP001153148">
    <property type="component" value="Unassembled WGS sequence"/>
</dbReference>
<dbReference type="PANTHER" id="PTHR12197:SF251">
    <property type="entry name" value="EG:BACR7C10.4 PROTEIN"/>
    <property type="match status" value="1"/>
</dbReference>
<evidence type="ECO:0000313" key="2">
    <source>
        <dbReference type="EMBL" id="CAG2066497.1"/>
    </source>
</evidence>
<keyword evidence="3" id="KW-1185">Reference proteome</keyword>
<dbReference type="InterPro" id="IPR050869">
    <property type="entry name" value="H3K4_H4K5_MeTrfase"/>
</dbReference>
<dbReference type="PANTHER" id="PTHR12197">
    <property type="entry name" value="HISTONE-LYSINE N-METHYLTRANSFERASE SMYD"/>
    <property type="match status" value="1"/>
</dbReference>
<dbReference type="InterPro" id="IPR011990">
    <property type="entry name" value="TPR-like_helical_dom_sf"/>
</dbReference>
<dbReference type="Gene3D" id="2.170.270.10">
    <property type="entry name" value="SET domain"/>
    <property type="match status" value="1"/>
</dbReference>
<comment type="caution">
    <text evidence="2">The sequence shown here is derived from an EMBL/GenBank/DDBJ whole genome shotgun (WGS) entry which is preliminary data.</text>
</comment>
<gene>
    <name evidence="2" type="ORF">TPAB3V08_LOCUS13440</name>
</gene>
<dbReference type="InterPro" id="IPR001214">
    <property type="entry name" value="SET_dom"/>
</dbReference>
<dbReference type="Gene3D" id="1.25.40.10">
    <property type="entry name" value="Tetratricopeptide repeat domain"/>
    <property type="match status" value="1"/>
</dbReference>
<dbReference type="Pfam" id="PF00856">
    <property type="entry name" value="SET"/>
    <property type="match status" value="1"/>
</dbReference>
<organism evidence="2 3">
    <name type="scientific">Timema podura</name>
    <name type="common">Walking stick</name>
    <dbReference type="NCBI Taxonomy" id="61482"/>
    <lineage>
        <taxon>Eukaryota</taxon>
        <taxon>Metazoa</taxon>
        <taxon>Ecdysozoa</taxon>
        <taxon>Arthropoda</taxon>
        <taxon>Hexapoda</taxon>
        <taxon>Insecta</taxon>
        <taxon>Pterygota</taxon>
        <taxon>Neoptera</taxon>
        <taxon>Polyneoptera</taxon>
        <taxon>Phasmatodea</taxon>
        <taxon>Timematodea</taxon>
        <taxon>Timematoidea</taxon>
        <taxon>Timematidae</taxon>
        <taxon>Timema</taxon>
    </lineage>
</organism>
<name>A0ABN7PIJ0_TIMPD</name>
<proteinExistence type="predicted"/>
<accession>A0ABN7PIJ0</accession>
<feature type="domain" description="SET" evidence="1">
    <location>
        <begin position="23"/>
        <end position="54"/>
    </location>
</feature>
<evidence type="ECO:0000259" key="1">
    <source>
        <dbReference type="Pfam" id="PF00856"/>
    </source>
</evidence>
<evidence type="ECO:0000313" key="3">
    <source>
        <dbReference type="Proteomes" id="UP001153148"/>
    </source>
</evidence>
<reference evidence="2" key="1">
    <citation type="submission" date="2021-03" db="EMBL/GenBank/DDBJ databases">
        <authorList>
            <person name="Tran Van P."/>
        </authorList>
    </citation>
    <scope>NUCLEOTIDE SEQUENCE</scope>
</reference>
<sequence length="130" mass="14782">MSVNSFNILDPEMLSVGTGIYLGASIIDHSCDPNAVAVFQGTTIFIRALRDIPALDWDKVTLGYHSKTMEIFISYIDLLNFPQERRKELQQTYYFLCECRRCNDVEELAEMSSVVCPNQVCREPVPVPTQ</sequence>